<evidence type="ECO:0000256" key="1">
    <source>
        <dbReference type="ARBA" id="ARBA00004141"/>
    </source>
</evidence>
<comment type="caution">
    <text evidence="7">The sequence shown here is derived from an EMBL/GenBank/DDBJ whole genome shotgun (WGS) entry which is preliminary data.</text>
</comment>
<protein>
    <submittedName>
        <fullName evidence="7">PAP2 superfamily protein</fullName>
    </submittedName>
</protein>
<keyword evidence="8" id="KW-1185">Reference proteome</keyword>
<dbReference type="Pfam" id="PF14378">
    <property type="entry name" value="PAP2_3"/>
    <property type="match status" value="1"/>
</dbReference>
<evidence type="ECO:0000256" key="4">
    <source>
        <dbReference type="ARBA" id="ARBA00023136"/>
    </source>
</evidence>
<proteinExistence type="predicted"/>
<feature type="transmembrane region" description="Helical" evidence="5">
    <location>
        <begin position="110"/>
        <end position="130"/>
    </location>
</feature>
<evidence type="ECO:0000256" key="2">
    <source>
        <dbReference type="ARBA" id="ARBA00022692"/>
    </source>
</evidence>
<comment type="subcellular location">
    <subcellularLocation>
        <location evidence="1">Membrane</location>
        <topology evidence="1">Multi-pass membrane protein</topology>
    </subcellularLocation>
</comment>
<reference evidence="7 8" key="1">
    <citation type="submission" date="2016-10" db="EMBL/GenBank/DDBJ databases">
        <authorList>
            <person name="Varghese N."/>
            <person name="Submissions S."/>
        </authorList>
    </citation>
    <scope>NUCLEOTIDE SEQUENCE [LARGE SCALE GENOMIC DNA]</scope>
    <source>
        <strain evidence="7 8">DSM 25353</strain>
    </source>
</reference>
<gene>
    <name evidence="7" type="ORF">SAMN05444410_11769</name>
</gene>
<dbReference type="Gene3D" id="1.20.144.10">
    <property type="entry name" value="Phosphatidic acid phosphatase type 2/haloperoxidase"/>
    <property type="match status" value="1"/>
</dbReference>
<dbReference type="Proteomes" id="UP000198711">
    <property type="component" value="Unassembled WGS sequence"/>
</dbReference>
<dbReference type="InterPro" id="IPR036938">
    <property type="entry name" value="PAP2/HPO_sf"/>
</dbReference>
<keyword evidence="3 5" id="KW-1133">Transmembrane helix</keyword>
<keyword evidence="4 5" id="KW-0472">Membrane</keyword>
<name>A0A8X8IF95_9BACT</name>
<dbReference type="EMBL" id="FNNO01000017">
    <property type="protein sequence ID" value="SDX49048.1"/>
    <property type="molecule type" value="Genomic_DNA"/>
</dbReference>
<evidence type="ECO:0000313" key="7">
    <source>
        <dbReference type="EMBL" id="SDX49048.1"/>
    </source>
</evidence>
<dbReference type="PANTHER" id="PTHR31310:SF7">
    <property type="entry name" value="PA-PHOSPHATASE RELATED-FAMILY PROTEIN DDB_G0268928"/>
    <property type="match status" value="1"/>
</dbReference>
<dbReference type="AlphaFoldDB" id="A0A8X8IF95"/>
<dbReference type="InterPro" id="IPR052185">
    <property type="entry name" value="IPC_Synthase-Related"/>
</dbReference>
<keyword evidence="2 5" id="KW-0812">Transmembrane</keyword>
<dbReference type="PANTHER" id="PTHR31310">
    <property type="match status" value="1"/>
</dbReference>
<organism evidence="7 8">
    <name type="scientific">Hydrobacter penzbergensis</name>
    <dbReference type="NCBI Taxonomy" id="1235997"/>
    <lineage>
        <taxon>Bacteria</taxon>
        <taxon>Pseudomonadati</taxon>
        <taxon>Bacteroidota</taxon>
        <taxon>Chitinophagia</taxon>
        <taxon>Chitinophagales</taxon>
        <taxon>Chitinophagaceae</taxon>
        <taxon>Hydrobacter</taxon>
    </lineage>
</organism>
<dbReference type="SUPFAM" id="SSF48317">
    <property type="entry name" value="Acid phosphatase/Vanadium-dependent haloperoxidase"/>
    <property type="match status" value="1"/>
</dbReference>
<evidence type="ECO:0000313" key="8">
    <source>
        <dbReference type="Proteomes" id="UP000198711"/>
    </source>
</evidence>
<accession>A0A8X8IF95</accession>
<dbReference type="GO" id="GO:0016020">
    <property type="term" value="C:membrane"/>
    <property type="evidence" value="ECO:0007669"/>
    <property type="project" value="UniProtKB-SubCell"/>
</dbReference>
<evidence type="ECO:0000259" key="6">
    <source>
        <dbReference type="Pfam" id="PF14378"/>
    </source>
</evidence>
<dbReference type="InterPro" id="IPR026841">
    <property type="entry name" value="Aur1/Ipt1"/>
</dbReference>
<feature type="transmembrane region" description="Helical" evidence="5">
    <location>
        <begin position="87"/>
        <end position="104"/>
    </location>
</feature>
<feature type="transmembrane region" description="Helical" evidence="5">
    <location>
        <begin position="60"/>
        <end position="80"/>
    </location>
</feature>
<feature type="domain" description="Inositolphosphotransferase Aur1/Ipt1" evidence="6">
    <location>
        <begin position="1"/>
        <end position="124"/>
    </location>
</feature>
<evidence type="ECO:0000256" key="5">
    <source>
        <dbReference type="SAM" id="Phobius"/>
    </source>
</evidence>
<evidence type="ECO:0000256" key="3">
    <source>
        <dbReference type="ARBA" id="ARBA00022989"/>
    </source>
</evidence>
<sequence length="149" mass="16380">MNLIGFAFYYIYPAAPPWYVQQYGFGFIPGTPGNTAGLAAFDRIFHVGVFKALYAKSSNVFAAMPSLHAAYPLIVLYYGIKNKLGAVNLLFVLVMAGIWFSAVYSGHHYVLDVLAGIACSVTGIFLFKWLSEKQPLVKKGLAAFEKAIR</sequence>